<dbReference type="InterPro" id="IPR041347">
    <property type="entry name" value="MftR_C"/>
</dbReference>
<dbReference type="PRINTS" id="PR00455">
    <property type="entry name" value="HTHTETR"/>
</dbReference>
<dbReference type="GO" id="GO:0003700">
    <property type="term" value="F:DNA-binding transcription factor activity"/>
    <property type="evidence" value="ECO:0007669"/>
    <property type="project" value="TreeGrafter"/>
</dbReference>
<evidence type="ECO:0000256" key="2">
    <source>
        <dbReference type="ARBA" id="ARBA00023125"/>
    </source>
</evidence>
<sequence>MAETTTGRRERKKARTRQALADAALRLFTERGFDDVGVREIAEAADVSLSTLFKHFPSKEALVFDLDEDIESGLVAAVRDREPDRSVLHALRDHIANTHASVRLDDPFFVLIESTPALRDYARRMWSRHEKALAAALAEATGLDPDAPAVTGLAHFALEAPGIARESPDPAGTVHELFALLEQGWAGSALGR</sequence>
<keyword evidence="3" id="KW-0804">Transcription</keyword>
<keyword evidence="1" id="KW-0805">Transcription regulation</keyword>
<evidence type="ECO:0000313" key="7">
    <source>
        <dbReference type="Proteomes" id="UP000587462"/>
    </source>
</evidence>
<dbReference type="PANTHER" id="PTHR30055">
    <property type="entry name" value="HTH-TYPE TRANSCRIPTIONAL REGULATOR RUTR"/>
    <property type="match status" value="1"/>
</dbReference>
<dbReference type="SUPFAM" id="SSF46689">
    <property type="entry name" value="Homeodomain-like"/>
    <property type="match status" value="1"/>
</dbReference>
<gene>
    <name evidence="6" type="ORF">HG542_09475</name>
</gene>
<dbReference type="InterPro" id="IPR001647">
    <property type="entry name" value="HTH_TetR"/>
</dbReference>
<dbReference type="InterPro" id="IPR009057">
    <property type="entry name" value="Homeodomain-like_sf"/>
</dbReference>
<dbReference type="PANTHER" id="PTHR30055:SF234">
    <property type="entry name" value="HTH-TYPE TRANSCRIPTIONAL REGULATOR BETI"/>
    <property type="match status" value="1"/>
</dbReference>
<dbReference type="PROSITE" id="PS50977">
    <property type="entry name" value="HTH_TETR_2"/>
    <property type="match status" value="1"/>
</dbReference>
<feature type="DNA-binding region" description="H-T-H motif" evidence="4">
    <location>
        <begin position="37"/>
        <end position="56"/>
    </location>
</feature>
<protein>
    <submittedName>
        <fullName evidence="6">TetR family transcriptional regulator</fullName>
    </submittedName>
</protein>
<comment type="caution">
    <text evidence="6">The sequence shown here is derived from an EMBL/GenBank/DDBJ whole genome shotgun (WGS) entry which is preliminary data.</text>
</comment>
<accession>A0A7Y7E6I2</accession>
<keyword evidence="7" id="KW-1185">Reference proteome</keyword>
<dbReference type="InterPro" id="IPR050109">
    <property type="entry name" value="HTH-type_TetR-like_transc_reg"/>
</dbReference>
<name>A0A7Y7E6I2_STRMO</name>
<evidence type="ECO:0000256" key="1">
    <source>
        <dbReference type="ARBA" id="ARBA00023015"/>
    </source>
</evidence>
<keyword evidence="2 4" id="KW-0238">DNA-binding</keyword>
<evidence type="ECO:0000259" key="5">
    <source>
        <dbReference type="PROSITE" id="PS50977"/>
    </source>
</evidence>
<evidence type="ECO:0000256" key="4">
    <source>
        <dbReference type="PROSITE-ProRule" id="PRU00335"/>
    </source>
</evidence>
<reference evidence="6 7" key="1">
    <citation type="submission" date="2020-04" db="EMBL/GenBank/DDBJ databases">
        <title>Draft Genome Sequence of Streptomyces morookaense DSM 40503, an 8-azaguanine-producing strain.</title>
        <authorList>
            <person name="Qi J."/>
            <person name="Gao J.-M."/>
        </authorList>
    </citation>
    <scope>NUCLEOTIDE SEQUENCE [LARGE SCALE GENOMIC DNA]</scope>
    <source>
        <strain evidence="6 7">DSM 40503</strain>
    </source>
</reference>
<dbReference type="EMBL" id="JABBXF010000016">
    <property type="protein sequence ID" value="NVK77895.1"/>
    <property type="molecule type" value="Genomic_DNA"/>
</dbReference>
<evidence type="ECO:0000256" key="3">
    <source>
        <dbReference type="ARBA" id="ARBA00023163"/>
    </source>
</evidence>
<dbReference type="RefSeq" id="WP_171079666.1">
    <property type="nucleotide sequence ID" value="NZ_BNBU01000003.1"/>
</dbReference>
<dbReference type="GO" id="GO:0000976">
    <property type="term" value="F:transcription cis-regulatory region binding"/>
    <property type="evidence" value="ECO:0007669"/>
    <property type="project" value="TreeGrafter"/>
</dbReference>
<dbReference type="Gene3D" id="1.10.10.60">
    <property type="entry name" value="Homeodomain-like"/>
    <property type="match status" value="1"/>
</dbReference>
<dbReference type="Pfam" id="PF17754">
    <property type="entry name" value="TetR_C_14"/>
    <property type="match status" value="1"/>
</dbReference>
<feature type="domain" description="HTH tetR-type" evidence="5">
    <location>
        <begin position="14"/>
        <end position="74"/>
    </location>
</feature>
<dbReference type="Gene3D" id="1.10.357.10">
    <property type="entry name" value="Tetracycline Repressor, domain 2"/>
    <property type="match status" value="1"/>
</dbReference>
<dbReference type="Proteomes" id="UP000587462">
    <property type="component" value="Unassembled WGS sequence"/>
</dbReference>
<evidence type="ECO:0000313" key="6">
    <source>
        <dbReference type="EMBL" id="NVK77895.1"/>
    </source>
</evidence>
<proteinExistence type="predicted"/>
<dbReference type="AlphaFoldDB" id="A0A7Y7E6I2"/>
<organism evidence="6 7">
    <name type="scientific">Streptomyces morookaense</name>
    <name type="common">Streptoverticillium morookaense</name>
    <dbReference type="NCBI Taxonomy" id="1970"/>
    <lineage>
        <taxon>Bacteria</taxon>
        <taxon>Bacillati</taxon>
        <taxon>Actinomycetota</taxon>
        <taxon>Actinomycetes</taxon>
        <taxon>Kitasatosporales</taxon>
        <taxon>Streptomycetaceae</taxon>
        <taxon>Streptomyces</taxon>
    </lineage>
</organism>
<dbReference type="Pfam" id="PF00440">
    <property type="entry name" value="TetR_N"/>
    <property type="match status" value="1"/>
</dbReference>